<dbReference type="Pfam" id="PF02156">
    <property type="entry name" value="Glyco_hydro_26"/>
    <property type="match status" value="1"/>
</dbReference>
<dbReference type="InterPro" id="IPR022790">
    <property type="entry name" value="GH26_dom"/>
</dbReference>
<evidence type="ECO:0000256" key="1">
    <source>
        <dbReference type="ARBA" id="ARBA00007754"/>
    </source>
</evidence>
<dbReference type="GO" id="GO:0016985">
    <property type="term" value="F:mannan endo-1,4-beta-mannosidase activity"/>
    <property type="evidence" value="ECO:0007669"/>
    <property type="project" value="UniProtKB-EC"/>
</dbReference>
<evidence type="ECO:0000256" key="2">
    <source>
        <dbReference type="ARBA" id="ARBA00022801"/>
    </source>
</evidence>
<dbReference type="Gene3D" id="3.20.20.80">
    <property type="entry name" value="Glycosidases"/>
    <property type="match status" value="1"/>
</dbReference>
<evidence type="ECO:0000313" key="5">
    <source>
        <dbReference type="EMBL" id="KAA6320033.1"/>
    </source>
</evidence>
<comment type="caution">
    <text evidence="5">The sequence shown here is derived from an EMBL/GenBank/DDBJ whole genome shotgun (WGS) entry which is preliminary data.</text>
</comment>
<accession>A0A5J4QHF4</accession>
<dbReference type="PANTHER" id="PTHR40079">
    <property type="entry name" value="MANNAN ENDO-1,4-BETA-MANNOSIDASE E-RELATED"/>
    <property type="match status" value="1"/>
</dbReference>
<dbReference type="InterPro" id="IPR017853">
    <property type="entry name" value="GH"/>
</dbReference>
<evidence type="ECO:0000256" key="3">
    <source>
        <dbReference type="ARBA" id="ARBA00023295"/>
    </source>
</evidence>
<dbReference type="EC" id="3.2.1.78" evidence="5"/>
<comment type="similarity">
    <text evidence="1">Belongs to the glycosyl hydrolase 26 family.</text>
</comment>
<evidence type="ECO:0000259" key="4">
    <source>
        <dbReference type="PROSITE" id="PS51764"/>
    </source>
</evidence>
<keyword evidence="2 5" id="KW-0378">Hydrolase</keyword>
<proteinExistence type="inferred from homology"/>
<dbReference type="GO" id="GO:0006080">
    <property type="term" value="P:substituted mannan metabolic process"/>
    <property type="evidence" value="ECO:0007669"/>
    <property type="project" value="InterPro"/>
</dbReference>
<reference evidence="5" key="1">
    <citation type="submission" date="2019-03" db="EMBL/GenBank/DDBJ databases">
        <title>Single cell metagenomics reveals metabolic interactions within the superorganism composed of flagellate Streblomastix strix and complex community of Bacteroidetes bacteria on its surface.</title>
        <authorList>
            <person name="Treitli S.C."/>
            <person name="Kolisko M."/>
            <person name="Husnik F."/>
            <person name="Keeling P."/>
            <person name="Hampl V."/>
        </authorList>
    </citation>
    <scope>NUCLEOTIDE SEQUENCE</scope>
    <source>
        <strain evidence="5">STM</strain>
    </source>
</reference>
<sequence length="261" mass="29757">MKTVNSIIVYLFVSLFVSCVESVKSPVSNSKATPEAKQLFARLQKLQDKGIMYGHQDDLMTGNTHWYEPGSSDTKDAVGDYPAVAGFELGEIETGHERSLDSISFAQITEQVKDFHKKNGIITISWHVINPITSQYSKKKSPNGFGSAWDVQTLSADGMNAIKTILPGGENNEMFNQWLTTLADYFLTWTDDNGRLIPFLFRPYHEHSGSFFWWGDTRCTDEEYASLWRYTVDFLREKGLHNILFVYNTDKVYSVEQYLKG</sequence>
<organism evidence="5">
    <name type="scientific">termite gut metagenome</name>
    <dbReference type="NCBI Taxonomy" id="433724"/>
    <lineage>
        <taxon>unclassified sequences</taxon>
        <taxon>metagenomes</taxon>
        <taxon>organismal metagenomes</taxon>
    </lineage>
</organism>
<feature type="non-terminal residue" evidence="5">
    <location>
        <position position="261"/>
    </location>
</feature>
<dbReference type="EMBL" id="SNRY01003704">
    <property type="protein sequence ID" value="KAA6320033.1"/>
    <property type="molecule type" value="Genomic_DNA"/>
</dbReference>
<dbReference type="PROSITE" id="PS51257">
    <property type="entry name" value="PROKAR_LIPOPROTEIN"/>
    <property type="match status" value="1"/>
</dbReference>
<dbReference type="PANTHER" id="PTHR40079:SF4">
    <property type="entry name" value="GH26 DOMAIN-CONTAINING PROTEIN-RELATED"/>
    <property type="match status" value="1"/>
</dbReference>
<dbReference type="SUPFAM" id="SSF51445">
    <property type="entry name" value="(Trans)glycosidases"/>
    <property type="match status" value="1"/>
</dbReference>
<gene>
    <name evidence="5" type="ORF">EZS27_030139</name>
</gene>
<dbReference type="AlphaFoldDB" id="A0A5J4QHF4"/>
<dbReference type="InterPro" id="IPR000805">
    <property type="entry name" value="Glyco_hydro_26"/>
</dbReference>
<feature type="domain" description="GH26" evidence="4">
    <location>
        <begin position="34"/>
        <end position="261"/>
    </location>
</feature>
<name>A0A5J4QHF4_9ZZZZ</name>
<dbReference type="PROSITE" id="PS51764">
    <property type="entry name" value="GH26"/>
    <property type="match status" value="1"/>
</dbReference>
<keyword evidence="3 5" id="KW-0326">Glycosidase</keyword>
<protein>
    <submittedName>
        <fullName evidence="5">Mannan Endo-1 4-beta-mannosidase</fullName>
        <ecNumber evidence="5">3.2.1.78</ecNumber>
    </submittedName>
</protein>